<accession>A0A4D9DMX9</accession>
<proteinExistence type="predicted"/>
<reference evidence="1 2" key="1">
    <citation type="submission" date="2019-04" db="EMBL/GenBank/DDBJ databases">
        <title>Draft genome of the big-headed turtle Platysternon megacephalum.</title>
        <authorList>
            <person name="Gong S."/>
        </authorList>
    </citation>
    <scope>NUCLEOTIDE SEQUENCE [LARGE SCALE GENOMIC DNA]</scope>
    <source>
        <strain evidence="1">DO16091913</strain>
        <tissue evidence="1">Muscle</tissue>
    </source>
</reference>
<protein>
    <submittedName>
        <fullName evidence="1">Lysozyme C-like</fullName>
    </submittedName>
</protein>
<name>A0A4D9DMX9_9SAUR</name>
<organism evidence="1 2">
    <name type="scientific">Platysternon megacephalum</name>
    <name type="common">big-headed turtle</name>
    <dbReference type="NCBI Taxonomy" id="55544"/>
    <lineage>
        <taxon>Eukaryota</taxon>
        <taxon>Metazoa</taxon>
        <taxon>Chordata</taxon>
        <taxon>Craniata</taxon>
        <taxon>Vertebrata</taxon>
        <taxon>Euteleostomi</taxon>
        <taxon>Archelosauria</taxon>
        <taxon>Testudinata</taxon>
        <taxon>Testudines</taxon>
        <taxon>Cryptodira</taxon>
        <taxon>Durocryptodira</taxon>
        <taxon>Testudinoidea</taxon>
        <taxon>Platysternidae</taxon>
        <taxon>Platysternon</taxon>
    </lineage>
</organism>
<dbReference type="EMBL" id="QXTE01000359">
    <property type="protein sequence ID" value="TFJ98935.1"/>
    <property type="molecule type" value="Genomic_DNA"/>
</dbReference>
<reference evidence="1 2" key="2">
    <citation type="submission" date="2019-04" db="EMBL/GenBank/DDBJ databases">
        <title>The genome sequence of big-headed turtle.</title>
        <authorList>
            <person name="Gong S."/>
        </authorList>
    </citation>
    <scope>NUCLEOTIDE SEQUENCE [LARGE SCALE GENOMIC DNA]</scope>
    <source>
        <strain evidence="1">DO16091913</strain>
        <tissue evidence="1">Muscle</tissue>
    </source>
</reference>
<sequence>MTTPGSKQWRNKPRISSTFFLSESHEMISHRDTVGDADGGGKDCKEIEGVSGIHAISLQEAARPLQLLPATPTQFPFLCFRCFSHTPRSGHSPSHHHPLPTSHCTNYSCQLQ</sequence>
<evidence type="ECO:0000313" key="2">
    <source>
        <dbReference type="Proteomes" id="UP000297703"/>
    </source>
</evidence>
<evidence type="ECO:0000313" key="1">
    <source>
        <dbReference type="EMBL" id="TFJ98935.1"/>
    </source>
</evidence>
<dbReference type="AlphaFoldDB" id="A0A4D9DMX9"/>
<keyword evidence="2" id="KW-1185">Reference proteome</keyword>
<gene>
    <name evidence="1" type="ORF">DR999_PMT19077</name>
</gene>
<dbReference type="Proteomes" id="UP000297703">
    <property type="component" value="Unassembled WGS sequence"/>
</dbReference>
<comment type="caution">
    <text evidence="1">The sequence shown here is derived from an EMBL/GenBank/DDBJ whole genome shotgun (WGS) entry which is preliminary data.</text>
</comment>